<dbReference type="FunFam" id="3.40.309.10:FF:000006">
    <property type="entry name" value="Gamma-glutamyl phosphate reductase"/>
    <property type="match status" value="1"/>
</dbReference>
<evidence type="ECO:0000256" key="7">
    <source>
        <dbReference type="HAMAP-Rule" id="MF_00412"/>
    </source>
</evidence>
<evidence type="ECO:0000256" key="5">
    <source>
        <dbReference type="ARBA" id="ARBA00023002"/>
    </source>
</evidence>
<dbReference type="NCBIfam" id="NF001221">
    <property type="entry name" value="PRK00197.1"/>
    <property type="match status" value="1"/>
</dbReference>
<dbReference type="OrthoDB" id="9809970at2"/>
<comment type="subcellular location">
    <subcellularLocation>
        <location evidence="7">Cytoplasm</location>
    </subcellularLocation>
</comment>
<dbReference type="GO" id="GO:0050661">
    <property type="term" value="F:NADP binding"/>
    <property type="evidence" value="ECO:0007669"/>
    <property type="project" value="InterPro"/>
</dbReference>
<dbReference type="GO" id="GO:0005737">
    <property type="term" value="C:cytoplasm"/>
    <property type="evidence" value="ECO:0007669"/>
    <property type="project" value="UniProtKB-SubCell"/>
</dbReference>
<dbReference type="InterPro" id="IPR000965">
    <property type="entry name" value="GPR_dom"/>
</dbReference>
<reference evidence="10" key="2">
    <citation type="submission" date="2014-05" db="EMBL/GenBank/DDBJ databases">
        <title>Draft genome sequence of Virgibacillus massiliensis Vm-5.</title>
        <authorList>
            <person name="Khelaifia S."/>
            <person name="Croce O."/>
            <person name="Lagier J.C."/>
            <person name="Raoult D."/>
        </authorList>
    </citation>
    <scope>NUCLEOTIDE SEQUENCE [LARGE SCALE GENOMIC DNA]</scope>
    <source>
        <strain evidence="10">Vm-5</strain>
    </source>
</reference>
<dbReference type="SUPFAM" id="SSF53720">
    <property type="entry name" value="ALDH-like"/>
    <property type="match status" value="1"/>
</dbReference>
<dbReference type="UniPathway" id="UPA00098">
    <property type="reaction ID" value="UER00360"/>
</dbReference>
<dbReference type="Gene3D" id="3.40.309.10">
    <property type="entry name" value="Aldehyde Dehydrogenase, Chain A, domain 2"/>
    <property type="match status" value="1"/>
</dbReference>
<comment type="pathway">
    <text evidence="1 7">Amino-acid biosynthesis; L-proline biosynthesis; L-glutamate 5-semialdehyde from L-glutamate: step 2/2.</text>
</comment>
<dbReference type="Gene3D" id="3.40.605.10">
    <property type="entry name" value="Aldehyde Dehydrogenase, Chain A, domain 1"/>
    <property type="match status" value="1"/>
</dbReference>
<dbReference type="PIRSF" id="PIRSF000151">
    <property type="entry name" value="GPR"/>
    <property type="match status" value="1"/>
</dbReference>
<dbReference type="NCBIfam" id="TIGR00407">
    <property type="entry name" value="proA"/>
    <property type="match status" value="1"/>
</dbReference>
<dbReference type="PANTHER" id="PTHR11063:SF8">
    <property type="entry name" value="DELTA-1-PYRROLINE-5-CARBOXYLATE SYNTHASE"/>
    <property type="match status" value="1"/>
</dbReference>
<dbReference type="eggNOG" id="COG0014">
    <property type="taxonomic scope" value="Bacteria"/>
</dbReference>
<keyword evidence="3 7" id="KW-0641">Proline biosynthesis</keyword>
<gene>
    <name evidence="7 9" type="primary">proA</name>
    <name evidence="9" type="ORF">BN990_03168</name>
</gene>
<dbReference type="RefSeq" id="WP_038245719.1">
    <property type="nucleotide sequence ID" value="NZ_BNER01000006.1"/>
</dbReference>
<comment type="similarity">
    <text evidence="7">Belongs to the gamma-glutamyl phosphate reductase family.</text>
</comment>
<dbReference type="CDD" id="cd07079">
    <property type="entry name" value="ALDH_F18-19_ProA-GPR"/>
    <property type="match status" value="1"/>
</dbReference>
<evidence type="ECO:0000259" key="8">
    <source>
        <dbReference type="Pfam" id="PF00171"/>
    </source>
</evidence>
<dbReference type="PANTHER" id="PTHR11063">
    <property type="entry name" value="GLUTAMATE SEMIALDEHYDE DEHYDROGENASE"/>
    <property type="match status" value="1"/>
</dbReference>
<protein>
    <recommendedName>
        <fullName evidence="7">Gamma-glutamyl phosphate reductase</fullName>
        <shortName evidence="7">GPR</shortName>
        <ecNumber evidence="7">1.2.1.41</ecNumber>
    </recommendedName>
    <alternativeName>
        <fullName evidence="7">Glutamate-5-semialdehyde dehydrogenase</fullName>
    </alternativeName>
    <alternativeName>
        <fullName evidence="7">Glutamyl-gamma-semialdehyde dehydrogenase</fullName>
        <shortName evidence="7">GSA dehydrogenase</shortName>
    </alternativeName>
</protein>
<dbReference type="InterPro" id="IPR020593">
    <property type="entry name" value="G-glutamylP_reductase_CS"/>
</dbReference>
<dbReference type="InterPro" id="IPR015590">
    <property type="entry name" value="Aldehyde_DH_dom"/>
</dbReference>
<feature type="domain" description="Aldehyde dehydrogenase" evidence="8">
    <location>
        <begin position="97"/>
        <end position="284"/>
    </location>
</feature>
<comment type="catalytic activity">
    <reaction evidence="6 7">
        <text>L-glutamate 5-semialdehyde + phosphate + NADP(+) = L-glutamyl 5-phosphate + NADPH + H(+)</text>
        <dbReference type="Rhea" id="RHEA:19541"/>
        <dbReference type="ChEBI" id="CHEBI:15378"/>
        <dbReference type="ChEBI" id="CHEBI:43474"/>
        <dbReference type="ChEBI" id="CHEBI:57783"/>
        <dbReference type="ChEBI" id="CHEBI:58066"/>
        <dbReference type="ChEBI" id="CHEBI:58274"/>
        <dbReference type="ChEBI" id="CHEBI:58349"/>
        <dbReference type="EC" id="1.2.1.41"/>
    </reaction>
</comment>
<evidence type="ECO:0000256" key="1">
    <source>
        <dbReference type="ARBA" id="ARBA00004985"/>
    </source>
</evidence>
<organism evidence="9 10">
    <name type="scientific">Virgibacillus massiliensis</name>
    <dbReference type="NCBI Taxonomy" id="1462526"/>
    <lineage>
        <taxon>Bacteria</taxon>
        <taxon>Bacillati</taxon>
        <taxon>Bacillota</taxon>
        <taxon>Bacilli</taxon>
        <taxon>Bacillales</taxon>
        <taxon>Bacillaceae</taxon>
        <taxon>Virgibacillus</taxon>
    </lineage>
</organism>
<comment type="function">
    <text evidence="7">Catalyzes the NADPH-dependent reduction of L-glutamate 5-phosphate into L-glutamate 5-semialdehyde and phosphate. The product spontaneously undergoes cyclization to form 1-pyrroline-5-carboxylate.</text>
</comment>
<dbReference type="InterPro" id="IPR016161">
    <property type="entry name" value="Ald_DH/histidinol_DH"/>
</dbReference>
<dbReference type="STRING" id="1462526.BN990_03168"/>
<dbReference type="AlphaFoldDB" id="A0A024QFU6"/>
<dbReference type="InterPro" id="IPR016163">
    <property type="entry name" value="Ald_DH_C"/>
</dbReference>
<dbReference type="HAMAP" id="MF_00412">
    <property type="entry name" value="ProA"/>
    <property type="match status" value="1"/>
</dbReference>
<evidence type="ECO:0000256" key="6">
    <source>
        <dbReference type="ARBA" id="ARBA00049024"/>
    </source>
</evidence>
<keyword evidence="5 7" id="KW-0560">Oxidoreductase</keyword>
<evidence type="ECO:0000313" key="10">
    <source>
        <dbReference type="Proteomes" id="UP000028875"/>
    </source>
</evidence>
<evidence type="ECO:0000313" key="9">
    <source>
        <dbReference type="EMBL" id="CDQ40836.1"/>
    </source>
</evidence>
<evidence type="ECO:0000256" key="3">
    <source>
        <dbReference type="ARBA" id="ARBA00022650"/>
    </source>
</evidence>
<dbReference type="PROSITE" id="PS01223">
    <property type="entry name" value="PROA"/>
    <property type="match status" value="1"/>
</dbReference>
<comment type="caution">
    <text evidence="9">The sequence shown here is derived from an EMBL/GenBank/DDBJ whole genome shotgun (WGS) entry which is preliminary data.</text>
</comment>
<proteinExistence type="inferred from homology"/>
<dbReference type="GO" id="GO:0055129">
    <property type="term" value="P:L-proline biosynthetic process"/>
    <property type="evidence" value="ECO:0007669"/>
    <property type="project" value="UniProtKB-UniRule"/>
</dbReference>
<dbReference type="EC" id="1.2.1.41" evidence="7"/>
<sequence>MEEVLEKGKLAKVASYQLNGVTTEDKNKALQLIADQLIQDLDYILSENQKDIVDGRTNGLNESVIDRIMLDKDRIRLMYNAIYQLIDLADPIGDVLESIEKDNGLLIERKRVPIGVIGMIYEARPNVTIDAATLAVKTGNAVILRGSSSAKYSNQALVHSIHQALSTSNLSVDAVQLIENTNRDSAKALFTLNEYLDVLIPRGGKNLIETVIKESTVPVIETGAGNCHVYIDDTADVKMVQDIAINAKIQRPSVCNAIETVLIHEDWFNHHGVELLDTLRENKVEIYGDDIVCEAFPFAKQASEEIWYTEFLDLAIAVRVVKNCNSAVNHINAYGTKHSEAIITANDNHAIYFQTHVDAAVVYHNASTRFTDGFEFGYGAEIGISTQKLHARGPMGLPALTSSKFFIHGTGQIRS</sequence>
<dbReference type="Proteomes" id="UP000028875">
    <property type="component" value="Unassembled WGS sequence"/>
</dbReference>
<dbReference type="InterPro" id="IPR016162">
    <property type="entry name" value="Ald_DH_N"/>
</dbReference>
<keyword evidence="4 7" id="KW-0521">NADP</keyword>
<dbReference type="EMBL" id="CCDP010000002">
    <property type="protein sequence ID" value="CDQ40836.1"/>
    <property type="molecule type" value="Genomic_DNA"/>
</dbReference>
<reference evidence="9 10" key="1">
    <citation type="submission" date="2014-03" db="EMBL/GenBank/DDBJ databases">
        <authorList>
            <person name="Urmite Genomes U."/>
        </authorList>
    </citation>
    <scope>NUCLEOTIDE SEQUENCE [LARGE SCALE GENOMIC DNA]</scope>
    <source>
        <strain evidence="9 10">Vm-5</strain>
    </source>
</reference>
<dbReference type="Pfam" id="PF00171">
    <property type="entry name" value="Aldedh"/>
    <property type="match status" value="1"/>
</dbReference>
<keyword evidence="2 7" id="KW-0028">Amino-acid biosynthesis</keyword>
<evidence type="ECO:0000256" key="4">
    <source>
        <dbReference type="ARBA" id="ARBA00022857"/>
    </source>
</evidence>
<accession>A0A024QFU6</accession>
<keyword evidence="7" id="KW-0963">Cytoplasm</keyword>
<name>A0A024QFU6_9BACI</name>
<dbReference type="GO" id="GO:0004350">
    <property type="term" value="F:glutamate-5-semialdehyde dehydrogenase activity"/>
    <property type="evidence" value="ECO:0007669"/>
    <property type="project" value="UniProtKB-UniRule"/>
</dbReference>
<evidence type="ECO:0000256" key="2">
    <source>
        <dbReference type="ARBA" id="ARBA00022605"/>
    </source>
</evidence>
<keyword evidence="10" id="KW-1185">Reference proteome</keyword>
<dbReference type="InterPro" id="IPR012134">
    <property type="entry name" value="Glu-5-SA_DH"/>
</dbReference>